<dbReference type="RefSeq" id="WP_147063538.1">
    <property type="nucleotide sequence ID" value="NZ_BAABDN010000001.1"/>
</dbReference>
<dbReference type="GO" id="GO:0030151">
    <property type="term" value="F:molybdenum ion binding"/>
    <property type="evidence" value="ECO:0007669"/>
    <property type="project" value="InterPro"/>
</dbReference>
<name>A0A512SZG5_9MICO</name>
<dbReference type="GO" id="GO:0003824">
    <property type="term" value="F:catalytic activity"/>
    <property type="evidence" value="ECO:0007669"/>
    <property type="project" value="InterPro"/>
</dbReference>
<dbReference type="EMBL" id="BKBA01000004">
    <property type="protein sequence ID" value="GEQ13357.1"/>
    <property type="molecule type" value="Genomic_DNA"/>
</dbReference>
<proteinExistence type="predicted"/>
<dbReference type="PROSITE" id="PS51340">
    <property type="entry name" value="MOSC"/>
    <property type="match status" value="1"/>
</dbReference>
<evidence type="ECO:0000259" key="1">
    <source>
        <dbReference type="PROSITE" id="PS51340"/>
    </source>
</evidence>
<gene>
    <name evidence="2" type="ORF">KLO01_14040</name>
</gene>
<evidence type="ECO:0000313" key="2">
    <source>
        <dbReference type="EMBL" id="GEQ13357.1"/>
    </source>
</evidence>
<dbReference type="Pfam" id="PF03473">
    <property type="entry name" value="MOSC"/>
    <property type="match status" value="1"/>
</dbReference>
<sequence>MSPAVARLGLALLKGSRHLDRSEIELDATGPVGDRTWCLVDRAAARVLRTVENPRLLSLTVRPIDGGLAVTTLGGRTSEAQARDAADGMPAADYWGRGARIRVQDTALNAVLSDVLGREVVLARAERGDVVYADPVSIVTTGALRRLARTLRENGYAVPSPLDARFRATVTLDADEDPASGTRVRLGDAVVEVTAPLERCAVIDLDPATGERTGSRLLEHVRAPDGRLLFGVGARVVTPGTVRVA</sequence>
<comment type="caution">
    <text evidence="2">The sequence shown here is derived from an EMBL/GenBank/DDBJ whole genome shotgun (WGS) entry which is preliminary data.</text>
</comment>
<feature type="domain" description="MOSC" evidence="1">
    <location>
        <begin position="105"/>
        <end position="245"/>
    </location>
</feature>
<dbReference type="OrthoDB" id="9793178at2"/>
<accession>A0A512SZG5</accession>
<dbReference type="InterPro" id="IPR005303">
    <property type="entry name" value="MOCOS_middle"/>
</dbReference>
<dbReference type="SUPFAM" id="SSF50800">
    <property type="entry name" value="PK beta-barrel domain-like"/>
    <property type="match status" value="1"/>
</dbReference>
<dbReference type="AlphaFoldDB" id="A0A512SZG5"/>
<dbReference type="Gene3D" id="2.40.33.20">
    <property type="entry name" value="PK beta-barrel domain-like"/>
    <property type="match status" value="1"/>
</dbReference>
<dbReference type="Proteomes" id="UP000321793">
    <property type="component" value="Unassembled WGS sequence"/>
</dbReference>
<dbReference type="SUPFAM" id="SSF141673">
    <property type="entry name" value="MOSC N-terminal domain-like"/>
    <property type="match status" value="1"/>
</dbReference>
<keyword evidence="3" id="KW-1185">Reference proteome</keyword>
<evidence type="ECO:0000313" key="3">
    <source>
        <dbReference type="Proteomes" id="UP000321793"/>
    </source>
</evidence>
<dbReference type="Pfam" id="PF03476">
    <property type="entry name" value="MOSC_N"/>
    <property type="match status" value="1"/>
</dbReference>
<reference evidence="2 3" key="1">
    <citation type="submission" date="2019-07" db="EMBL/GenBank/DDBJ databases">
        <title>Whole genome shotgun sequence of Knoellia locipacati NBRC 109775.</title>
        <authorList>
            <person name="Hosoyama A."/>
            <person name="Uohara A."/>
            <person name="Ohji S."/>
            <person name="Ichikawa N."/>
        </authorList>
    </citation>
    <scope>NUCLEOTIDE SEQUENCE [LARGE SCALE GENOMIC DNA]</scope>
    <source>
        <strain evidence="2 3">NBRC 109775</strain>
    </source>
</reference>
<protein>
    <submittedName>
        <fullName evidence="2">MOSC domain-containing protein</fullName>
    </submittedName>
</protein>
<dbReference type="InterPro" id="IPR011037">
    <property type="entry name" value="Pyrv_Knase-like_insert_dom_sf"/>
</dbReference>
<dbReference type="InterPro" id="IPR005302">
    <property type="entry name" value="MoCF_Sase_C"/>
</dbReference>
<organism evidence="2 3">
    <name type="scientific">Knoellia locipacati</name>
    <dbReference type="NCBI Taxonomy" id="882824"/>
    <lineage>
        <taxon>Bacteria</taxon>
        <taxon>Bacillati</taxon>
        <taxon>Actinomycetota</taxon>
        <taxon>Actinomycetes</taxon>
        <taxon>Micrococcales</taxon>
        <taxon>Intrasporangiaceae</taxon>
        <taxon>Knoellia</taxon>
    </lineage>
</organism>
<dbReference type="GO" id="GO:0030170">
    <property type="term" value="F:pyridoxal phosphate binding"/>
    <property type="evidence" value="ECO:0007669"/>
    <property type="project" value="InterPro"/>
</dbReference>